<dbReference type="Pfam" id="PF01751">
    <property type="entry name" value="Toprim"/>
    <property type="match status" value="1"/>
</dbReference>
<organism evidence="14 17">
    <name type="scientific">Phascolarctobacterium faecium</name>
    <dbReference type="NCBI Taxonomy" id="33025"/>
    <lineage>
        <taxon>Bacteria</taxon>
        <taxon>Bacillati</taxon>
        <taxon>Bacillota</taxon>
        <taxon>Negativicutes</taxon>
        <taxon>Acidaminococcales</taxon>
        <taxon>Acidaminococcaceae</taxon>
        <taxon>Phascolarctobacterium</taxon>
    </lineage>
</organism>
<evidence type="ECO:0000256" key="10">
    <source>
        <dbReference type="ARBA" id="ARBA00022884"/>
    </source>
</evidence>
<dbReference type="OrthoDB" id="9791329at2"/>
<keyword evidence="7 11" id="KW-0255">Endonuclease</keyword>
<keyword evidence="16" id="KW-1185">Reference proteome</keyword>
<name>A0A3G9H3A6_9FIRM</name>
<comment type="similarity">
    <text evidence="11">Belongs to the ribonuclease M5 family.</text>
</comment>
<protein>
    <recommendedName>
        <fullName evidence="11 12">Ribonuclease M5</fullName>
        <ecNumber evidence="11 12">3.1.26.8</ecNumber>
    </recommendedName>
    <alternativeName>
        <fullName evidence="11">RNase M5</fullName>
    </alternativeName>
    <alternativeName>
        <fullName evidence="11">Ribosomal RNA terminal maturase M5</fullName>
    </alternativeName>
</protein>
<comment type="catalytic activity">
    <reaction evidence="11">
        <text>Endonucleolytic cleavage of RNA, removing 21 and 42 nucleotides, respectively, from the 5'- and 3'-termini of a 5S-rRNA precursor.</text>
        <dbReference type="EC" id="3.1.26.8"/>
    </reaction>
</comment>
<dbReference type="GO" id="GO:0046872">
    <property type="term" value="F:metal ion binding"/>
    <property type="evidence" value="ECO:0007669"/>
    <property type="project" value="UniProtKB-KW"/>
</dbReference>
<dbReference type="GO" id="GO:0005737">
    <property type="term" value="C:cytoplasm"/>
    <property type="evidence" value="ECO:0007669"/>
    <property type="project" value="UniProtKB-SubCell"/>
</dbReference>
<evidence type="ECO:0000256" key="12">
    <source>
        <dbReference type="NCBIfam" id="TIGR00334"/>
    </source>
</evidence>
<dbReference type="SUPFAM" id="SSF110455">
    <property type="entry name" value="Toprim domain"/>
    <property type="match status" value="1"/>
</dbReference>
<dbReference type="GO" id="GO:0019843">
    <property type="term" value="F:rRNA binding"/>
    <property type="evidence" value="ECO:0007669"/>
    <property type="project" value="UniProtKB-KW"/>
</dbReference>
<evidence type="ECO:0000256" key="2">
    <source>
        <dbReference type="ARBA" id="ARBA00022517"/>
    </source>
</evidence>
<dbReference type="Proteomes" id="UP000484547">
    <property type="component" value="Unassembled WGS sequence"/>
</dbReference>
<comment type="caution">
    <text evidence="14">The sequence shown here is derived from an EMBL/GenBank/DDBJ whole genome shotgun (WGS) entry which is preliminary data.</text>
</comment>
<evidence type="ECO:0000256" key="6">
    <source>
        <dbReference type="ARBA" id="ARBA00022730"/>
    </source>
</evidence>
<dbReference type="PROSITE" id="PS50880">
    <property type="entry name" value="TOPRIM"/>
    <property type="match status" value="1"/>
</dbReference>
<dbReference type="EMBL" id="WNBM01000011">
    <property type="protein sequence ID" value="MTT76777.1"/>
    <property type="molecule type" value="Genomic_DNA"/>
</dbReference>
<keyword evidence="5" id="KW-0479">Metal-binding</keyword>
<dbReference type="CDD" id="cd01027">
    <property type="entry name" value="TOPRIM_RNase_M5_like"/>
    <property type="match status" value="1"/>
</dbReference>
<reference evidence="16 17" key="1">
    <citation type="journal article" date="2019" name="Nat. Med.">
        <title>A library of human gut bacterial isolates paired with longitudinal multiomics data enables mechanistic microbiome research.</title>
        <authorList>
            <person name="Poyet M."/>
            <person name="Groussin M."/>
            <person name="Gibbons S.M."/>
            <person name="Avila-Pacheco J."/>
            <person name="Jiang X."/>
            <person name="Kearney S.M."/>
            <person name="Perrotta A.R."/>
            <person name="Berdy B."/>
            <person name="Zhao S."/>
            <person name="Lieberman T.D."/>
            <person name="Swanson P.K."/>
            <person name="Smith M."/>
            <person name="Roesemann S."/>
            <person name="Alexander J.E."/>
            <person name="Rich S.A."/>
            <person name="Livny J."/>
            <person name="Vlamakis H."/>
            <person name="Clish C."/>
            <person name="Bullock K."/>
            <person name="Deik A."/>
            <person name="Scott J."/>
            <person name="Pierce K.A."/>
            <person name="Xavier R.J."/>
            <person name="Alm E.J."/>
        </authorList>
    </citation>
    <scope>NUCLEOTIDE SEQUENCE [LARGE SCALE GENOMIC DNA]</scope>
    <source>
        <strain evidence="14 17">BIOML-A13</strain>
        <strain evidence="15 16">BIOML-A3</strain>
    </source>
</reference>
<evidence type="ECO:0000259" key="13">
    <source>
        <dbReference type="PROSITE" id="PS50880"/>
    </source>
</evidence>
<keyword evidence="2 11" id="KW-0690">Ribosome biogenesis</keyword>
<dbReference type="GO" id="GO:0043822">
    <property type="term" value="F:ribonuclease M5 activity"/>
    <property type="evidence" value="ECO:0007669"/>
    <property type="project" value="UniProtKB-UniRule"/>
</dbReference>
<dbReference type="Gene3D" id="3.40.1360.10">
    <property type="match status" value="1"/>
</dbReference>
<keyword evidence="6 11" id="KW-0699">rRNA-binding</keyword>
<dbReference type="Pfam" id="PF13331">
    <property type="entry name" value="DUF4093"/>
    <property type="match status" value="1"/>
</dbReference>
<dbReference type="InterPro" id="IPR006171">
    <property type="entry name" value="TOPRIM_dom"/>
</dbReference>
<keyword evidence="1 11" id="KW-0963">Cytoplasm</keyword>
<evidence type="ECO:0000256" key="11">
    <source>
        <dbReference type="HAMAP-Rule" id="MF_01469"/>
    </source>
</evidence>
<evidence type="ECO:0000256" key="8">
    <source>
        <dbReference type="ARBA" id="ARBA00022801"/>
    </source>
</evidence>
<evidence type="ECO:0000313" key="15">
    <source>
        <dbReference type="EMBL" id="MTU04850.1"/>
    </source>
</evidence>
<dbReference type="HAMAP" id="MF_01469">
    <property type="entry name" value="RNase_M5"/>
    <property type="match status" value="1"/>
</dbReference>
<keyword evidence="3 11" id="KW-0698">rRNA processing</keyword>
<evidence type="ECO:0000256" key="7">
    <source>
        <dbReference type="ARBA" id="ARBA00022759"/>
    </source>
</evidence>
<dbReference type="RefSeq" id="WP_046430774.1">
    <property type="nucleotide sequence ID" value="NZ_AP019004.1"/>
</dbReference>
<evidence type="ECO:0000256" key="9">
    <source>
        <dbReference type="ARBA" id="ARBA00022842"/>
    </source>
</evidence>
<evidence type="ECO:0000313" key="16">
    <source>
        <dbReference type="Proteomes" id="UP000443070"/>
    </source>
</evidence>
<comment type="function">
    <text evidence="11">Required for correct processing of both the 5' and 3' ends of 5S rRNA precursor. Cleaves both sides of a double-stranded region yielding mature 5S rRNA in one step.</text>
</comment>
<keyword evidence="10 11" id="KW-0694">RNA-binding</keyword>
<evidence type="ECO:0000313" key="14">
    <source>
        <dbReference type="EMBL" id="MTT76777.1"/>
    </source>
</evidence>
<dbReference type="AlphaFoldDB" id="A0A3G9H3A6"/>
<sequence>MLKEVLVVEGKMDTVAIKRALEADTIETGGFTLAPYTLRQIEAAYKKRGIIILTDPDGAGERIRRFLTQRFPEAGQAFVPKADATAHNDVGIEQAQPEAILAALSKVRHHEYKPDSEFTSQDLWQNDLAGTGSAAYRRDKMGALLGIGYGNAKRFLERLNSYGVTRSEFDEALAQLGEQHG</sequence>
<evidence type="ECO:0000256" key="4">
    <source>
        <dbReference type="ARBA" id="ARBA00022722"/>
    </source>
</evidence>
<keyword evidence="4 11" id="KW-0540">Nuclease</keyword>
<feature type="domain" description="Toprim" evidence="13">
    <location>
        <begin position="3"/>
        <end position="86"/>
    </location>
</feature>
<dbReference type="NCBIfam" id="TIGR00334">
    <property type="entry name" value="5S_RNA_mat_M5"/>
    <property type="match status" value="1"/>
</dbReference>
<dbReference type="InterPro" id="IPR004466">
    <property type="entry name" value="RNase_M5"/>
</dbReference>
<dbReference type="EC" id="3.1.26.8" evidence="11 12"/>
<dbReference type="InterPro" id="IPR025156">
    <property type="entry name" value="RNase_M5_C"/>
</dbReference>
<dbReference type="GeneID" id="49406067"/>
<dbReference type="EMBL" id="WNBW01000012">
    <property type="protein sequence ID" value="MTU04850.1"/>
    <property type="molecule type" value="Genomic_DNA"/>
</dbReference>
<keyword evidence="9" id="KW-0460">Magnesium</keyword>
<evidence type="ECO:0000256" key="1">
    <source>
        <dbReference type="ARBA" id="ARBA00022490"/>
    </source>
</evidence>
<evidence type="ECO:0000256" key="5">
    <source>
        <dbReference type="ARBA" id="ARBA00022723"/>
    </source>
</evidence>
<comment type="subcellular location">
    <subcellularLocation>
        <location evidence="11">Cytoplasm</location>
    </subcellularLocation>
</comment>
<dbReference type="InterPro" id="IPR034141">
    <property type="entry name" value="TOPRIM_RNase_M5-like"/>
</dbReference>
<gene>
    <name evidence="11 14" type="primary">rnmV</name>
    <name evidence="14" type="ORF">GMD11_11000</name>
    <name evidence="15" type="ORF">GMD18_10670</name>
</gene>
<dbReference type="Proteomes" id="UP000443070">
    <property type="component" value="Unassembled WGS sequence"/>
</dbReference>
<evidence type="ECO:0000256" key="3">
    <source>
        <dbReference type="ARBA" id="ARBA00022552"/>
    </source>
</evidence>
<dbReference type="PANTHER" id="PTHR39156:SF2">
    <property type="entry name" value="DNA PRIMASE (BACTERIAL TYPE) AND SMALL PRIMASE-LIKE PROTEINS"/>
    <property type="match status" value="1"/>
</dbReference>
<dbReference type="PANTHER" id="PTHR39156">
    <property type="entry name" value="RIBONUCLEASE M5"/>
    <property type="match status" value="1"/>
</dbReference>
<dbReference type="SMART" id="SM00493">
    <property type="entry name" value="TOPRIM"/>
    <property type="match status" value="1"/>
</dbReference>
<proteinExistence type="inferred from homology"/>
<keyword evidence="8 11" id="KW-0378">Hydrolase</keyword>
<accession>A0A3G9H3A6</accession>
<evidence type="ECO:0000313" key="17">
    <source>
        <dbReference type="Proteomes" id="UP000484547"/>
    </source>
</evidence>
<dbReference type="GO" id="GO:0006364">
    <property type="term" value="P:rRNA processing"/>
    <property type="evidence" value="ECO:0007669"/>
    <property type="project" value="UniProtKB-UniRule"/>
</dbReference>